<keyword evidence="3" id="KW-1185">Reference proteome</keyword>
<evidence type="ECO:0000313" key="2">
    <source>
        <dbReference type="EMBL" id="GAC28958.1"/>
    </source>
</evidence>
<sequence length="149" mass="16406">MSNDSVNSQAVKIAKITSQFSVSGEITESDISKLMEQGIDTIINVRPDNECENQISDQQWQALAHKYRLNYLYVPVKPCQYAEEDVAKFRAALALSAGGVHGFCRTGTRAAHLWALANKDKLSFTDMQGALKSKGYDLDNIAAMFEGGQ</sequence>
<dbReference type="Gene3D" id="3.90.190.10">
    <property type="entry name" value="Protein tyrosine phosphatase superfamily"/>
    <property type="match status" value="1"/>
</dbReference>
<dbReference type="EMBL" id="BAEQ01000036">
    <property type="protein sequence ID" value="GAC28958.1"/>
    <property type="molecule type" value="Genomic_DNA"/>
</dbReference>
<protein>
    <recommendedName>
        <fullName evidence="1">Beta-lactamase hydrolase-like protein phosphatase-like domain-containing protein</fullName>
    </recommendedName>
</protein>
<organism evidence="2 3">
    <name type="scientific">Brumicola pallidula DSM 14239 = ACAM 615</name>
    <dbReference type="NCBI Taxonomy" id="1121922"/>
    <lineage>
        <taxon>Bacteria</taxon>
        <taxon>Pseudomonadati</taxon>
        <taxon>Pseudomonadota</taxon>
        <taxon>Gammaproteobacteria</taxon>
        <taxon>Alteromonadales</taxon>
        <taxon>Alteromonadaceae</taxon>
        <taxon>Brumicola</taxon>
    </lineage>
</organism>
<comment type="caution">
    <text evidence="2">The sequence shown here is derived from an EMBL/GenBank/DDBJ whole genome shotgun (WGS) entry which is preliminary data.</text>
</comment>
<evidence type="ECO:0000259" key="1">
    <source>
        <dbReference type="Pfam" id="PF04273"/>
    </source>
</evidence>
<dbReference type="Proteomes" id="UP000006251">
    <property type="component" value="Unassembled WGS sequence"/>
</dbReference>
<dbReference type="SUPFAM" id="SSF52799">
    <property type="entry name" value="(Phosphotyrosine protein) phosphatases II"/>
    <property type="match status" value="1"/>
</dbReference>
<name>K6ZJ96_9ALTE</name>
<dbReference type="STRING" id="1121922.GCA_000428905_02461"/>
<gene>
    <name evidence="2" type="ORF">GPAL_2097</name>
</gene>
<dbReference type="RefSeq" id="WP_006011419.1">
    <property type="nucleotide sequence ID" value="NZ_AUAV01000012.1"/>
</dbReference>
<dbReference type="AlphaFoldDB" id="K6ZJ96"/>
<accession>K6ZJ96</accession>
<dbReference type="InterPro" id="IPR029021">
    <property type="entry name" value="Prot-tyrosine_phosphatase-like"/>
</dbReference>
<dbReference type="GO" id="GO:0016787">
    <property type="term" value="F:hydrolase activity"/>
    <property type="evidence" value="ECO:0007669"/>
    <property type="project" value="InterPro"/>
</dbReference>
<proteinExistence type="predicted"/>
<evidence type="ECO:0000313" key="3">
    <source>
        <dbReference type="Proteomes" id="UP000006251"/>
    </source>
</evidence>
<dbReference type="NCBIfam" id="TIGR01244">
    <property type="entry name" value="TIGR01244 family sulfur transferase"/>
    <property type="match status" value="1"/>
</dbReference>
<feature type="domain" description="Beta-lactamase hydrolase-like protein phosphatase-like" evidence="1">
    <location>
        <begin position="15"/>
        <end position="117"/>
    </location>
</feature>
<reference evidence="3" key="1">
    <citation type="journal article" date="2014" name="Environ. Microbiol.">
        <title>Comparative genomics of the marine bacterial genus Glaciecola reveals the high degree of genomic diversity and genomic characteristic for cold adaptation.</title>
        <authorList>
            <person name="Qin Q.L."/>
            <person name="Xie B.B."/>
            <person name="Yu Y."/>
            <person name="Shu Y.L."/>
            <person name="Rong J.C."/>
            <person name="Zhang Y.J."/>
            <person name="Zhao D.L."/>
            <person name="Chen X.L."/>
            <person name="Zhang X.Y."/>
            <person name="Chen B."/>
            <person name="Zhou B.C."/>
            <person name="Zhang Y.Z."/>
        </authorList>
    </citation>
    <scope>NUCLEOTIDE SEQUENCE [LARGE SCALE GENOMIC DNA]</scope>
    <source>
        <strain evidence="3">ACAM 615</strain>
    </source>
</reference>
<dbReference type="Pfam" id="PF04273">
    <property type="entry name" value="BLH_phosphatase"/>
    <property type="match status" value="1"/>
</dbReference>
<dbReference type="InterPro" id="IPR005939">
    <property type="entry name" value="BLH_phosphatase-like"/>
</dbReference>
<dbReference type="OrthoDB" id="9802771at2"/>